<dbReference type="InterPro" id="IPR036179">
    <property type="entry name" value="Ig-like_dom_sf"/>
</dbReference>
<comment type="caution">
    <text evidence="1">The sequence shown here is derived from an EMBL/GenBank/DDBJ whole genome shotgun (WGS) entry which is preliminary data.</text>
</comment>
<dbReference type="Gene3D" id="2.60.40.10">
    <property type="entry name" value="Immunoglobulins"/>
    <property type="match status" value="1"/>
</dbReference>
<dbReference type="Proteomes" id="UP000230750">
    <property type="component" value="Unassembled WGS sequence"/>
</dbReference>
<evidence type="ECO:0000313" key="1">
    <source>
        <dbReference type="EMBL" id="PIK51939.1"/>
    </source>
</evidence>
<dbReference type="SUPFAM" id="SSF48726">
    <property type="entry name" value="Immunoglobulin"/>
    <property type="match status" value="1"/>
</dbReference>
<reference evidence="1 2" key="1">
    <citation type="journal article" date="2017" name="PLoS Biol.">
        <title>The sea cucumber genome provides insights into morphological evolution and visceral regeneration.</title>
        <authorList>
            <person name="Zhang X."/>
            <person name="Sun L."/>
            <person name="Yuan J."/>
            <person name="Sun Y."/>
            <person name="Gao Y."/>
            <person name="Zhang L."/>
            <person name="Li S."/>
            <person name="Dai H."/>
            <person name="Hamel J.F."/>
            <person name="Liu C."/>
            <person name="Yu Y."/>
            <person name="Liu S."/>
            <person name="Lin W."/>
            <person name="Guo K."/>
            <person name="Jin S."/>
            <person name="Xu P."/>
            <person name="Storey K.B."/>
            <person name="Huan P."/>
            <person name="Zhang T."/>
            <person name="Zhou Y."/>
            <person name="Zhang J."/>
            <person name="Lin C."/>
            <person name="Li X."/>
            <person name="Xing L."/>
            <person name="Huo D."/>
            <person name="Sun M."/>
            <person name="Wang L."/>
            <person name="Mercier A."/>
            <person name="Li F."/>
            <person name="Yang H."/>
            <person name="Xiang J."/>
        </authorList>
    </citation>
    <scope>NUCLEOTIDE SEQUENCE [LARGE SCALE GENOMIC DNA]</scope>
    <source>
        <strain evidence="1">Shaxun</strain>
        <tissue evidence="1">Muscle</tissue>
    </source>
</reference>
<name>A0A2G8KVB7_STIJA</name>
<accession>A0A2G8KVB7</accession>
<dbReference type="InterPro" id="IPR013783">
    <property type="entry name" value="Ig-like_fold"/>
</dbReference>
<organism evidence="1 2">
    <name type="scientific">Stichopus japonicus</name>
    <name type="common">Sea cucumber</name>
    <dbReference type="NCBI Taxonomy" id="307972"/>
    <lineage>
        <taxon>Eukaryota</taxon>
        <taxon>Metazoa</taxon>
        <taxon>Echinodermata</taxon>
        <taxon>Eleutherozoa</taxon>
        <taxon>Echinozoa</taxon>
        <taxon>Holothuroidea</taxon>
        <taxon>Aspidochirotacea</taxon>
        <taxon>Aspidochirotida</taxon>
        <taxon>Stichopodidae</taxon>
        <taxon>Apostichopus</taxon>
    </lineage>
</organism>
<gene>
    <name evidence="1" type="ORF">BSL78_11147</name>
</gene>
<sequence>MMHTKGLFTQAHGFSTTVVKEGGDAIIECGIQTTVEEGYLKWEAITNDTTVVLAYDIRDGFSNCNDRIINCTIHTNGSIHLESVSKEDGARYYRCLQGDEDGYNYYSDHRLLVLSKEKTSSPPSIETPQRESVSSYNINKKGVLHGYNAPVCEDDVDGNLPVVCYPPSGIIVDREYETIQCNCTDSDGLMDSVTFPVTS</sequence>
<dbReference type="EMBL" id="MRZV01000349">
    <property type="protein sequence ID" value="PIK51939.1"/>
    <property type="molecule type" value="Genomic_DNA"/>
</dbReference>
<keyword evidence="2" id="KW-1185">Reference proteome</keyword>
<evidence type="ECO:0000313" key="2">
    <source>
        <dbReference type="Proteomes" id="UP000230750"/>
    </source>
</evidence>
<proteinExistence type="predicted"/>
<dbReference type="AlphaFoldDB" id="A0A2G8KVB7"/>
<evidence type="ECO:0008006" key="3">
    <source>
        <dbReference type="Google" id="ProtNLM"/>
    </source>
</evidence>
<protein>
    <recommendedName>
        <fullName evidence="3">Immunoglobulin subtype domain-containing protein</fullName>
    </recommendedName>
</protein>